<reference evidence="1 2" key="1">
    <citation type="journal article" date="2015" name="Stand. Genomic Sci.">
        <title>Genomic Encyclopedia of Bacterial and Archaeal Type Strains, Phase III: the genomes of soil and plant-associated and newly described type strains.</title>
        <authorList>
            <person name="Whitman W.B."/>
            <person name="Woyke T."/>
            <person name="Klenk H.P."/>
            <person name="Zhou Y."/>
            <person name="Lilburn T.G."/>
            <person name="Beck B.J."/>
            <person name="De Vos P."/>
            <person name="Vandamme P."/>
            <person name="Eisen J.A."/>
            <person name="Garrity G."/>
            <person name="Hugenholtz P."/>
            <person name="Kyrpides N.C."/>
        </authorList>
    </citation>
    <scope>NUCLEOTIDE SEQUENCE [LARGE SCALE GENOMIC DNA]</scope>
    <source>
        <strain evidence="1 2">DSM 64</strain>
    </source>
</reference>
<proteinExistence type="predicted"/>
<evidence type="ECO:0000313" key="1">
    <source>
        <dbReference type="EMBL" id="TWG34754.1"/>
    </source>
</evidence>
<evidence type="ECO:0000313" key="2">
    <source>
        <dbReference type="Proteomes" id="UP000321485"/>
    </source>
</evidence>
<accession>A0A561XF57</accession>
<dbReference type="RefSeq" id="WP_146871908.1">
    <property type="nucleotide sequence ID" value="NZ_VJWE01000016.1"/>
</dbReference>
<comment type="caution">
    <text evidence="1">The sequence shown here is derived from an EMBL/GenBank/DDBJ whole genome shotgun (WGS) entry which is preliminary data.</text>
</comment>
<sequence length="227" mass="24816">MNLATLTSATTTKLNPADFAPTDSTELGMLLAIAGATEEKRASLRNDARWGTRIPTPPRGLQTVAQRHQHRALADYLPWPALLTMDQCADEAARRSGCPDRQTLLDFALSICPIDQWMTLVNFIARDSAIATTAKILSPLIRGLKDKEARIKRGASVGGVKSARERQKNSTVPQLAKLLQERQGLLDSGKEFKETAGILARRYGVDASTIRRKLRGATINQAKGSQQ</sequence>
<dbReference type="Proteomes" id="UP000321485">
    <property type="component" value="Unassembled WGS sequence"/>
</dbReference>
<gene>
    <name evidence="1" type="ORF">ATF69_3761</name>
</gene>
<name>A0A561XF57_ACIDE</name>
<organism evidence="1 2">
    <name type="scientific">Acidovorax delafieldii</name>
    <name type="common">Pseudomonas delafieldii</name>
    <dbReference type="NCBI Taxonomy" id="47920"/>
    <lineage>
        <taxon>Bacteria</taxon>
        <taxon>Pseudomonadati</taxon>
        <taxon>Pseudomonadota</taxon>
        <taxon>Betaproteobacteria</taxon>
        <taxon>Burkholderiales</taxon>
        <taxon>Comamonadaceae</taxon>
        <taxon>Acidovorax</taxon>
    </lineage>
</organism>
<protein>
    <submittedName>
        <fullName evidence="1">Uncharacterized protein</fullName>
    </submittedName>
</protein>
<dbReference type="AlphaFoldDB" id="A0A561XF57"/>
<dbReference type="EMBL" id="VJWE01000016">
    <property type="protein sequence ID" value="TWG34754.1"/>
    <property type="molecule type" value="Genomic_DNA"/>
</dbReference>
<dbReference type="GeneID" id="51112804"/>